<name>A0A0F9IMA2_9ZZZZ</name>
<accession>A0A0F9IMA2</accession>
<dbReference type="Gene3D" id="3.30.365.10">
    <property type="entry name" value="Aldehyde oxidase/xanthine dehydrogenase, molybdopterin binding domain"/>
    <property type="match status" value="2"/>
</dbReference>
<dbReference type="PANTHER" id="PTHR11908:SF132">
    <property type="entry name" value="ALDEHYDE OXIDASE 1-RELATED"/>
    <property type="match status" value="1"/>
</dbReference>
<protein>
    <recommendedName>
        <fullName evidence="2">Aldehyde oxidase/xanthine dehydrogenase second molybdopterin binding domain-containing protein</fullName>
    </recommendedName>
</protein>
<dbReference type="GO" id="GO:0016491">
    <property type="term" value="F:oxidoreductase activity"/>
    <property type="evidence" value="ECO:0007669"/>
    <property type="project" value="InterPro"/>
</dbReference>
<dbReference type="SUPFAM" id="SSF56003">
    <property type="entry name" value="Molybdenum cofactor-binding domain"/>
    <property type="match status" value="1"/>
</dbReference>
<evidence type="ECO:0000256" key="1">
    <source>
        <dbReference type="ARBA" id="ARBA00022505"/>
    </source>
</evidence>
<dbReference type="InterPro" id="IPR016208">
    <property type="entry name" value="Ald_Oxase/xanthine_DH-like"/>
</dbReference>
<reference evidence="3" key="1">
    <citation type="journal article" date="2015" name="Nature">
        <title>Complex archaea that bridge the gap between prokaryotes and eukaryotes.</title>
        <authorList>
            <person name="Spang A."/>
            <person name="Saw J.H."/>
            <person name="Jorgensen S.L."/>
            <person name="Zaremba-Niedzwiedzka K."/>
            <person name="Martijn J."/>
            <person name="Lind A.E."/>
            <person name="van Eijk R."/>
            <person name="Schleper C."/>
            <person name="Guy L."/>
            <person name="Ettema T.J."/>
        </authorList>
    </citation>
    <scope>NUCLEOTIDE SEQUENCE</scope>
</reference>
<feature type="non-terminal residue" evidence="3">
    <location>
        <position position="1"/>
    </location>
</feature>
<dbReference type="InterPro" id="IPR046867">
    <property type="entry name" value="AldOxase/xan_DH_MoCoBD2"/>
</dbReference>
<dbReference type="GO" id="GO:0005506">
    <property type="term" value="F:iron ion binding"/>
    <property type="evidence" value="ECO:0007669"/>
    <property type="project" value="InterPro"/>
</dbReference>
<dbReference type="Pfam" id="PF20256">
    <property type="entry name" value="MoCoBD_2"/>
    <property type="match status" value="1"/>
</dbReference>
<sequence length="334" mass="35843">DRGARSAGWYDLRDKKIQAAPDRFRGVGLAIGMQGSGIPEVDMGSASMKMNEDASFNLLVGATDIGTGSDTILAQIAAEVLKIPSQKIIVLSSDTDLTPFDVGAYASSTTYISGGAVQKCALKIKEQIISVAANILKAETKELYLGEERVINRQSGEELPLQDICTYALYTKDQFQIQAQASHTASESPPPFAAQFAEVEVDLLTGRVDVVKFVSAVDCGQPINPPLAEGQVEGAVINGISYALCEEYNFNSKGKMVNPSFGDYKIFTAADIPEMETIIVSSYEQSGPFGAKSISEIAINGPPPAIANAIFDAAGVRMYHTPFTPERVWQELNK</sequence>
<evidence type="ECO:0000313" key="3">
    <source>
        <dbReference type="EMBL" id="KKL88332.1"/>
    </source>
</evidence>
<proteinExistence type="predicted"/>
<gene>
    <name evidence="3" type="ORF">LCGC14_1925780</name>
</gene>
<dbReference type="EMBL" id="LAZR01020595">
    <property type="protein sequence ID" value="KKL88332.1"/>
    <property type="molecule type" value="Genomic_DNA"/>
</dbReference>
<feature type="domain" description="Aldehyde oxidase/xanthine dehydrogenase second molybdopterin binding" evidence="2">
    <location>
        <begin position="4"/>
        <end position="273"/>
    </location>
</feature>
<comment type="caution">
    <text evidence="3">The sequence shown here is derived from an EMBL/GenBank/DDBJ whole genome shotgun (WGS) entry which is preliminary data.</text>
</comment>
<organism evidence="3">
    <name type="scientific">marine sediment metagenome</name>
    <dbReference type="NCBI Taxonomy" id="412755"/>
    <lineage>
        <taxon>unclassified sequences</taxon>
        <taxon>metagenomes</taxon>
        <taxon>ecological metagenomes</taxon>
    </lineage>
</organism>
<dbReference type="InterPro" id="IPR037165">
    <property type="entry name" value="AldOxase/xan_DH_Mopterin-bd_sf"/>
</dbReference>
<keyword evidence="1" id="KW-0500">Molybdenum</keyword>
<evidence type="ECO:0000259" key="2">
    <source>
        <dbReference type="Pfam" id="PF20256"/>
    </source>
</evidence>
<dbReference type="AlphaFoldDB" id="A0A0F9IMA2"/>
<dbReference type="PANTHER" id="PTHR11908">
    <property type="entry name" value="XANTHINE DEHYDROGENASE"/>
    <property type="match status" value="1"/>
</dbReference>